<proteinExistence type="predicted"/>
<organism evidence="1">
    <name type="scientific">Aspergillus niger</name>
    <dbReference type="NCBI Taxonomy" id="5061"/>
    <lineage>
        <taxon>Eukaryota</taxon>
        <taxon>Fungi</taxon>
        <taxon>Dikarya</taxon>
        <taxon>Ascomycota</taxon>
        <taxon>Pezizomycotina</taxon>
        <taxon>Eurotiomycetes</taxon>
        <taxon>Eurotiomycetidae</taxon>
        <taxon>Eurotiales</taxon>
        <taxon>Aspergillaceae</taxon>
        <taxon>Aspergillus</taxon>
        <taxon>Aspergillus subgen. Circumdati</taxon>
    </lineage>
</organism>
<accession>A0AAJ8BQC7</accession>
<evidence type="ECO:0000313" key="1">
    <source>
        <dbReference type="RefSeq" id="XP_059601930.1"/>
    </source>
</evidence>
<dbReference type="AlphaFoldDB" id="A0AAJ8BQC7"/>
<gene>
    <name evidence="1" type="ORF">An12g08490</name>
</gene>
<reference evidence="1" key="2">
    <citation type="submission" date="2025-08" db="UniProtKB">
        <authorList>
            <consortium name="RefSeq"/>
        </authorList>
    </citation>
    <scope>IDENTIFICATION</scope>
</reference>
<name>A0AAJ8BQC7_ASPNG</name>
<reference evidence="1" key="1">
    <citation type="submission" date="2025-02" db="EMBL/GenBank/DDBJ databases">
        <authorList>
            <consortium name="NCBI Genome Project"/>
        </authorList>
    </citation>
    <scope>NUCLEOTIDE SEQUENCE</scope>
</reference>
<dbReference type="RefSeq" id="XP_059601930.1">
    <property type="nucleotide sequence ID" value="XM_059743594.1"/>
</dbReference>
<sequence length="270" mass="30796">MHAGTTAKHTYSAFLSGAGPGRTLLYLVAVPRMRDAAKAGRHVSLSNDNNFSWLQLMTKFGVLPFPHPSSFVCEDVLFFSLKFYPLSPAGHRIMWAGSRHCLLGKKATIRCSEPPMCGTLSDKQPWFNIARPPLVPQLWELRRKYQEVEPTTFLMSIPIEELKDGEKESSDCCLCNVRCRPLLVTKTKLFVGRFVVEYLDAVSHTWSSATNDFCPWRFYTSDIFEYLYWVYTGILRMFETSGVLPAVCMEYLASVSYLFQRPFSHGEVVM</sequence>
<dbReference type="GeneID" id="84592685"/>
<dbReference type="KEGG" id="ang:An12g08490"/>
<dbReference type="VEuPathDB" id="FungiDB:An12g08490"/>
<protein>
    <submittedName>
        <fullName evidence="1">Uncharacterized protein</fullName>
    </submittedName>
</protein>